<feature type="signal peptide" evidence="1">
    <location>
        <begin position="1"/>
        <end position="21"/>
    </location>
</feature>
<dbReference type="EMBL" id="KV440974">
    <property type="protein sequence ID" value="OAD78024.1"/>
    <property type="molecule type" value="Genomic_DNA"/>
</dbReference>
<dbReference type="Gene3D" id="3.40.50.1820">
    <property type="entry name" value="alpha/beta hydrolase"/>
    <property type="match status" value="1"/>
</dbReference>
<dbReference type="InterPro" id="IPR002921">
    <property type="entry name" value="Fungal_lipase-type"/>
</dbReference>
<feature type="domain" description="Fungal lipase-type" evidence="2">
    <location>
        <begin position="164"/>
        <end position="299"/>
    </location>
</feature>
<proteinExistence type="predicted"/>
<dbReference type="SUPFAM" id="SSF53474">
    <property type="entry name" value="alpha/beta-Hydrolases"/>
    <property type="match status" value="1"/>
</dbReference>
<evidence type="ECO:0000313" key="3">
    <source>
        <dbReference type="EMBL" id="OAD78024.1"/>
    </source>
</evidence>
<dbReference type="Proteomes" id="UP000077315">
    <property type="component" value="Unassembled WGS sequence"/>
</dbReference>
<dbReference type="STRING" id="763407.A0A167PIR5"/>
<dbReference type="AlphaFoldDB" id="A0A167PIR5"/>
<dbReference type="InterPro" id="IPR029058">
    <property type="entry name" value="AB_hydrolase_fold"/>
</dbReference>
<gene>
    <name evidence="3" type="ORF">PHYBLDRAFT_141884</name>
</gene>
<dbReference type="InParanoid" id="A0A167PIR5"/>
<dbReference type="VEuPathDB" id="FungiDB:PHYBLDRAFT_141884"/>
<dbReference type="GO" id="GO:0006629">
    <property type="term" value="P:lipid metabolic process"/>
    <property type="evidence" value="ECO:0007669"/>
    <property type="project" value="InterPro"/>
</dbReference>
<evidence type="ECO:0000313" key="4">
    <source>
        <dbReference type="Proteomes" id="UP000077315"/>
    </source>
</evidence>
<dbReference type="CDD" id="cd00519">
    <property type="entry name" value="Lipase_3"/>
    <property type="match status" value="1"/>
</dbReference>
<organism evidence="3 4">
    <name type="scientific">Phycomyces blakesleeanus (strain ATCC 8743b / DSM 1359 / FGSC 10004 / NBRC 33097 / NRRL 1555)</name>
    <dbReference type="NCBI Taxonomy" id="763407"/>
    <lineage>
        <taxon>Eukaryota</taxon>
        <taxon>Fungi</taxon>
        <taxon>Fungi incertae sedis</taxon>
        <taxon>Mucoromycota</taxon>
        <taxon>Mucoromycotina</taxon>
        <taxon>Mucoromycetes</taxon>
        <taxon>Mucorales</taxon>
        <taxon>Phycomycetaceae</taxon>
        <taxon>Phycomyces</taxon>
    </lineage>
</organism>
<reference evidence="4" key="1">
    <citation type="submission" date="2015-06" db="EMBL/GenBank/DDBJ databases">
        <title>Expansion of signal transduction pathways in fungi by whole-genome duplication.</title>
        <authorList>
            <consortium name="DOE Joint Genome Institute"/>
            <person name="Corrochano L.M."/>
            <person name="Kuo A."/>
            <person name="Marcet-Houben M."/>
            <person name="Polaino S."/>
            <person name="Salamov A."/>
            <person name="Villalobos J.M."/>
            <person name="Alvarez M.I."/>
            <person name="Avalos J."/>
            <person name="Benito E.P."/>
            <person name="Benoit I."/>
            <person name="Burger G."/>
            <person name="Camino L.P."/>
            <person name="Canovas D."/>
            <person name="Cerda-Olmedo E."/>
            <person name="Cheng J.-F."/>
            <person name="Dominguez A."/>
            <person name="Elias M."/>
            <person name="Eslava A.P."/>
            <person name="Glaser F."/>
            <person name="Grimwood J."/>
            <person name="Gutierrez G."/>
            <person name="Heitman J."/>
            <person name="Henrissat B."/>
            <person name="Iturriaga E.A."/>
            <person name="Lang B.F."/>
            <person name="Lavin J.L."/>
            <person name="Lee S."/>
            <person name="Li W."/>
            <person name="Lindquist E."/>
            <person name="Lopez-Garcia S."/>
            <person name="Luque E.M."/>
            <person name="Marcos A.T."/>
            <person name="Martin J."/>
            <person name="McCluskey K."/>
            <person name="Medina H.R."/>
            <person name="Miralles-Duran A."/>
            <person name="Miyazaki A."/>
            <person name="Munoz-Torres E."/>
            <person name="Oguiza J.A."/>
            <person name="Ohm R."/>
            <person name="Olmedo M."/>
            <person name="Orejas M."/>
            <person name="Ortiz-Castellanos L."/>
            <person name="Pisabarro A.G."/>
            <person name="Rodriguez-Romero J."/>
            <person name="Ruiz-Herrera J."/>
            <person name="Ruiz-Vazquez R."/>
            <person name="Sanz C."/>
            <person name="Schackwitz W."/>
            <person name="Schmutz J."/>
            <person name="Shahriari M."/>
            <person name="Shelest E."/>
            <person name="Silva-Franco F."/>
            <person name="Soanes D."/>
            <person name="Syed K."/>
            <person name="Tagua V.G."/>
            <person name="Talbot N.J."/>
            <person name="Thon M."/>
            <person name="De vries R.P."/>
            <person name="Wiebenga A."/>
            <person name="Yadav J.S."/>
            <person name="Braun E.L."/>
            <person name="Baker S."/>
            <person name="Garre V."/>
            <person name="Horwitz B."/>
            <person name="Torres-Martinez S."/>
            <person name="Idnurm A."/>
            <person name="Herrera-Estrella A."/>
            <person name="Gabaldon T."/>
            <person name="Grigoriev I.V."/>
        </authorList>
    </citation>
    <scope>NUCLEOTIDE SEQUENCE [LARGE SCALE GENOMIC DNA]</scope>
    <source>
        <strain evidence="4">NRRL 1555(-)</strain>
    </source>
</reference>
<dbReference type="GeneID" id="28991593"/>
<keyword evidence="4" id="KW-1185">Reference proteome</keyword>
<evidence type="ECO:0000259" key="2">
    <source>
        <dbReference type="Pfam" id="PF01764"/>
    </source>
</evidence>
<dbReference type="PANTHER" id="PTHR45856">
    <property type="entry name" value="ALPHA/BETA-HYDROLASES SUPERFAMILY PROTEIN"/>
    <property type="match status" value="1"/>
</dbReference>
<dbReference type="OrthoDB" id="438440at2759"/>
<protein>
    <recommendedName>
        <fullName evidence="2">Fungal lipase-type domain-containing protein</fullName>
    </recommendedName>
</protein>
<keyword evidence="1" id="KW-0732">Signal</keyword>
<dbReference type="PANTHER" id="PTHR45856:SF11">
    <property type="entry name" value="FUNGAL LIPASE-LIKE DOMAIN-CONTAINING PROTEIN"/>
    <property type="match status" value="1"/>
</dbReference>
<dbReference type="InterPro" id="IPR051218">
    <property type="entry name" value="Sec_MonoDiacylglyc_Lipase"/>
</dbReference>
<accession>A0A167PIR5</accession>
<sequence length="355" mass="39788">MKYFYFILSALSLVYISVVHARSSAIDDSYAPSADSGRFDIPDNIQGGDLDCETRETEQNLLLPFGRPTKGNGRNAGREPPAIREQLDSVDGESASEAEIENLTYYTYLVANAYCRNVVLNSDWNCPHCKGYVDDVSLIYTFKSEEYDMRGYILRDDNNKVINIVYRGSNSLKNFISDFQTDKIDYPPVRGTQVHRGFYNSYLDVADLVVPVAQQEIELHPDYSFVVTGHSLGAAVAILSALDLYQKDTRFGPDNMRIYTFGGPRVGDPAFAYYTIGTNIPLTRTVHRLDVVPHVPPQNMGFLHAGPEYWIQQDSGRVKVCNTQTEIGECSNSIVPYTTGDDHIKYFNIATGTCK</sequence>
<evidence type="ECO:0000256" key="1">
    <source>
        <dbReference type="SAM" id="SignalP"/>
    </source>
</evidence>
<dbReference type="RefSeq" id="XP_018296064.1">
    <property type="nucleotide sequence ID" value="XM_018430687.1"/>
</dbReference>
<feature type="chain" id="PRO_5007891187" description="Fungal lipase-type domain-containing protein" evidence="1">
    <location>
        <begin position="22"/>
        <end position="355"/>
    </location>
</feature>
<name>A0A167PIR5_PHYB8</name>
<dbReference type="Pfam" id="PF01764">
    <property type="entry name" value="Lipase_3"/>
    <property type="match status" value="1"/>
</dbReference>